<name>R2QQG4_9ENTE</name>
<dbReference type="HOGENOM" id="CLU_3381770_0_0_9"/>
<organism evidence="1 3">
    <name type="scientific">Enterococcus moraviensis ATCC BAA-383</name>
    <dbReference type="NCBI Taxonomy" id="1158609"/>
    <lineage>
        <taxon>Bacteria</taxon>
        <taxon>Bacillati</taxon>
        <taxon>Bacillota</taxon>
        <taxon>Bacilli</taxon>
        <taxon>Lactobacillales</taxon>
        <taxon>Enterococcaceae</taxon>
        <taxon>Enterococcus</taxon>
    </lineage>
</organism>
<dbReference type="EMBL" id="ASWB01000002">
    <property type="protein sequence ID" value="EOT72048.1"/>
    <property type="molecule type" value="Genomic_DNA"/>
</dbReference>
<comment type="caution">
    <text evidence="1">The sequence shown here is derived from an EMBL/GenBank/DDBJ whole genome shotgun (WGS) entry which is preliminary data.</text>
</comment>
<evidence type="ECO:0000313" key="4">
    <source>
        <dbReference type="Proteomes" id="UP000014157"/>
    </source>
</evidence>
<evidence type="ECO:0000313" key="1">
    <source>
        <dbReference type="EMBL" id="EOH98777.1"/>
    </source>
</evidence>
<dbReference type="Proteomes" id="UP000013781">
    <property type="component" value="Unassembled WGS sequence"/>
</dbReference>
<proteinExistence type="predicted"/>
<dbReference type="EMBL" id="AJAS01000016">
    <property type="protein sequence ID" value="EOH98777.1"/>
    <property type="molecule type" value="Genomic_DNA"/>
</dbReference>
<dbReference type="AlphaFoldDB" id="R2QQG4"/>
<evidence type="ECO:0000313" key="3">
    <source>
        <dbReference type="Proteomes" id="UP000013781"/>
    </source>
</evidence>
<evidence type="ECO:0000313" key="2">
    <source>
        <dbReference type="EMBL" id="EOT72048.1"/>
    </source>
</evidence>
<keyword evidence="4" id="KW-1185">Reference proteome</keyword>
<protein>
    <submittedName>
        <fullName evidence="1">Uncharacterized protein</fullName>
    </submittedName>
</protein>
<dbReference type="Proteomes" id="UP000014157">
    <property type="component" value="Unassembled WGS sequence"/>
</dbReference>
<gene>
    <name evidence="2" type="ORF">I586_01856</name>
    <name evidence="1" type="ORF">UAY_02045</name>
</gene>
<reference evidence="1 3" key="1">
    <citation type="submission" date="2013-02" db="EMBL/GenBank/DDBJ databases">
        <title>The Genome Sequence of Enterococcus moraviensis BAA-383.</title>
        <authorList>
            <consortium name="The Broad Institute Genome Sequencing Platform"/>
            <consortium name="The Broad Institute Genome Sequencing Center for Infectious Disease"/>
            <person name="Earl A.M."/>
            <person name="Gilmore M.S."/>
            <person name="Lebreton F."/>
            <person name="Walker B."/>
            <person name="Young S.K."/>
            <person name="Zeng Q."/>
            <person name="Gargeya S."/>
            <person name="Fitzgerald M."/>
            <person name="Haas B."/>
            <person name="Abouelleil A."/>
            <person name="Alvarado L."/>
            <person name="Arachchi H.M."/>
            <person name="Berlin A.M."/>
            <person name="Chapman S.B."/>
            <person name="Dewar J."/>
            <person name="Goldberg J."/>
            <person name="Griggs A."/>
            <person name="Gujja S."/>
            <person name="Hansen M."/>
            <person name="Howarth C."/>
            <person name="Imamovic A."/>
            <person name="Larimer J."/>
            <person name="McCowan C."/>
            <person name="Murphy C."/>
            <person name="Neiman D."/>
            <person name="Pearson M."/>
            <person name="Priest M."/>
            <person name="Roberts A."/>
            <person name="Saif S."/>
            <person name="Shea T."/>
            <person name="Sisk P."/>
            <person name="Sykes S."/>
            <person name="Wortman J."/>
            <person name="Nusbaum C."/>
            <person name="Birren B."/>
        </authorList>
    </citation>
    <scope>NUCLEOTIDE SEQUENCE [LARGE SCALE GENOMIC DNA]</scope>
    <source>
        <strain evidence="1 3">ATCC BAA-383</strain>
    </source>
</reference>
<reference evidence="2 4" key="2">
    <citation type="submission" date="2013-03" db="EMBL/GenBank/DDBJ databases">
        <title>The Genome Sequence of Enterococcus moraviensis BAA-383 (PacBio/Illumina hybrid assembly).</title>
        <authorList>
            <consortium name="The Broad Institute Genomics Platform"/>
            <consortium name="The Broad Institute Genome Sequencing Center for Infectious Disease"/>
            <person name="Earl A."/>
            <person name="Russ C."/>
            <person name="Gilmore M."/>
            <person name="Surin D."/>
            <person name="Walker B."/>
            <person name="Young S."/>
            <person name="Zeng Q."/>
            <person name="Gargeya S."/>
            <person name="Fitzgerald M."/>
            <person name="Haas B."/>
            <person name="Abouelleil A."/>
            <person name="Allen A.W."/>
            <person name="Alvarado L."/>
            <person name="Arachchi H.M."/>
            <person name="Berlin A.M."/>
            <person name="Chapman S.B."/>
            <person name="Gainer-Dewar J."/>
            <person name="Goldberg J."/>
            <person name="Griggs A."/>
            <person name="Gujja S."/>
            <person name="Hansen M."/>
            <person name="Howarth C."/>
            <person name="Imamovic A."/>
            <person name="Ireland A."/>
            <person name="Larimer J."/>
            <person name="McCowan C."/>
            <person name="Murphy C."/>
            <person name="Pearson M."/>
            <person name="Poon T.W."/>
            <person name="Priest M."/>
            <person name="Roberts A."/>
            <person name="Saif S."/>
            <person name="Shea T."/>
            <person name="Sisk P."/>
            <person name="Sykes S."/>
            <person name="Wortman J."/>
            <person name="Nusbaum C."/>
            <person name="Birren B."/>
        </authorList>
    </citation>
    <scope>NUCLEOTIDE SEQUENCE [LARGE SCALE GENOMIC DNA]</scope>
    <source>
        <strain evidence="2 4">ATCC BAA-383</strain>
    </source>
</reference>
<accession>R2QQG4</accession>
<sequence length="33" mass="3929">MDNFAVYDTYSYVDPDNEYTYLDSSVLKNKLNM</sequence>